<name>A0A5B6WAF7_9ROSI</name>
<keyword evidence="2" id="KW-0677">Repeat</keyword>
<dbReference type="PROSITE" id="PS51375">
    <property type="entry name" value="PPR"/>
    <property type="match status" value="10"/>
</dbReference>
<proteinExistence type="inferred from homology"/>
<evidence type="ECO:0000256" key="4">
    <source>
        <dbReference type="SAM" id="MobiDB-lite"/>
    </source>
</evidence>
<protein>
    <submittedName>
        <fullName evidence="5">Pentatricopeptide repeat-containing protein</fullName>
    </submittedName>
</protein>
<dbReference type="Pfam" id="PF13041">
    <property type="entry name" value="PPR_2"/>
    <property type="match status" value="4"/>
</dbReference>
<feature type="region of interest" description="Disordered" evidence="4">
    <location>
        <begin position="723"/>
        <end position="748"/>
    </location>
</feature>
<comment type="similarity">
    <text evidence="1">Belongs to the PPR family. P subfamily.</text>
</comment>
<dbReference type="AlphaFoldDB" id="A0A5B6WAF7"/>
<feature type="repeat" description="PPR" evidence="3">
    <location>
        <begin position="411"/>
        <end position="445"/>
    </location>
</feature>
<feature type="repeat" description="PPR" evidence="3">
    <location>
        <begin position="481"/>
        <end position="515"/>
    </location>
</feature>
<sequence>MKVSSSIFSKLLFTTKNPFKQIPSKKFSSFASCLLESQHFITQQHTEECSNPMSMIKSILSKRGFDINPENLHAVDLNESNLIRILNDLFDESSNSELALHFFKLSEYCIGSLHSNKSVCKMIHILVSGNMNHIAVDFILYLVRSVSKDVPVDELLKLFYETHSDKTVLRTVYSMLVDCYIREKKADLAFELTCQMKHFDMFPSVGVCNSLLKALLRLNQLDLAWDFLDQMMRQGIRLNVSIFTLFINMYCNKGHLLSAWKLLMDMKNYGIKPDVVAYTIIIDTLCKMSCLGEATSMLFKITRFGVFPDSVLVSSVVEGYCKVGRPMEAMNVIKFFNLKPNIFVYNSFIAKFCAEGNMIKASLIFQEMFELGLLPDCVSYTTIIGGYCRDRDMGRAFQYFGKMLKCGINPSVTTYTLLIDACCKSKDLEMADYLFHKLIMEGLVPDVVTFNTVIDGYGKMGHLHKAFMLVDMMRSAGISPDVTTYNIIIDSLIKRGFTNEAKDILDELVRRGVSPDTVTFTNIIDGLSKKGDFEEAFLLWFYMSECDVKPDVLTCSALLNGYCRERRMAEANALFVRMLDIGLSPDLICHNFSADVQHFLRGFLQLYELCWLNLCDLSGGIVVVVLDFQEADFKKHMSGGQGSSTPSSMPVVLKPTISCCGHWMLVFVADRLPPEIADLLCSRVGLMYRPLVISNALLLGVHALVYLIKMTTPVCPFVKAARPDDTGSAKKSTVGGSEATRKDSGDTATVSPKCPFGYDSNNFKLGPLSLYSDTVCISRFKDCPLCGADIEKLEADTNLQSMVDRFIEGHARIKRAHVGVNGEGEQVSNDDKKVIYEDVSLDRGAFLVQQAMRAFRAQNIESAKSRLIMCAEDIRDQLEKMGNTSELCSQLGAVLGMLGDC</sequence>
<dbReference type="OrthoDB" id="185373at2759"/>
<evidence type="ECO:0000256" key="2">
    <source>
        <dbReference type="ARBA" id="ARBA00022737"/>
    </source>
</evidence>
<evidence type="ECO:0000256" key="3">
    <source>
        <dbReference type="PROSITE-ProRule" id="PRU00708"/>
    </source>
</evidence>
<evidence type="ECO:0000313" key="6">
    <source>
        <dbReference type="Proteomes" id="UP000325315"/>
    </source>
</evidence>
<feature type="repeat" description="PPR" evidence="3">
    <location>
        <begin position="446"/>
        <end position="480"/>
    </location>
</feature>
<feature type="repeat" description="PPR" evidence="3">
    <location>
        <begin position="516"/>
        <end position="550"/>
    </location>
</feature>
<dbReference type="EMBL" id="SMMG02000004">
    <property type="protein sequence ID" value="KAA3478343.1"/>
    <property type="molecule type" value="Genomic_DNA"/>
</dbReference>
<accession>A0A5B6WAF7</accession>
<dbReference type="Gene3D" id="1.25.40.10">
    <property type="entry name" value="Tetratricopeptide repeat domain"/>
    <property type="match status" value="4"/>
</dbReference>
<feature type="repeat" description="PPR" evidence="3">
    <location>
        <begin position="551"/>
        <end position="585"/>
    </location>
</feature>
<dbReference type="PANTHER" id="PTHR47939">
    <property type="entry name" value="MEMBRANE-ASSOCIATED SALT-INDUCIBLE PROTEIN-LIKE"/>
    <property type="match status" value="1"/>
</dbReference>
<keyword evidence="6" id="KW-1185">Reference proteome</keyword>
<evidence type="ECO:0000256" key="1">
    <source>
        <dbReference type="ARBA" id="ARBA00007626"/>
    </source>
</evidence>
<dbReference type="InterPro" id="IPR050667">
    <property type="entry name" value="PPR-containing_protein"/>
</dbReference>
<evidence type="ECO:0000313" key="5">
    <source>
        <dbReference type="EMBL" id="KAA3478343.1"/>
    </source>
</evidence>
<organism evidence="5 6">
    <name type="scientific">Gossypium australe</name>
    <dbReference type="NCBI Taxonomy" id="47621"/>
    <lineage>
        <taxon>Eukaryota</taxon>
        <taxon>Viridiplantae</taxon>
        <taxon>Streptophyta</taxon>
        <taxon>Embryophyta</taxon>
        <taxon>Tracheophyta</taxon>
        <taxon>Spermatophyta</taxon>
        <taxon>Magnoliopsida</taxon>
        <taxon>eudicotyledons</taxon>
        <taxon>Gunneridae</taxon>
        <taxon>Pentapetalae</taxon>
        <taxon>rosids</taxon>
        <taxon>malvids</taxon>
        <taxon>Malvales</taxon>
        <taxon>Malvaceae</taxon>
        <taxon>Malvoideae</taxon>
        <taxon>Gossypium</taxon>
    </lineage>
</organism>
<dbReference type="NCBIfam" id="TIGR00756">
    <property type="entry name" value="PPR"/>
    <property type="match status" value="10"/>
</dbReference>
<feature type="repeat" description="PPR" evidence="3">
    <location>
        <begin position="204"/>
        <end position="238"/>
    </location>
</feature>
<dbReference type="InterPro" id="IPR011990">
    <property type="entry name" value="TPR-like_helical_dom_sf"/>
</dbReference>
<dbReference type="InterPro" id="IPR002885">
    <property type="entry name" value="PPR_rpt"/>
</dbReference>
<dbReference type="Proteomes" id="UP000325315">
    <property type="component" value="Unassembled WGS sequence"/>
</dbReference>
<reference evidence="6" key="1">
    <citation type="journal article" date="2019" name="Plant Biotechnol. J.">
        <title>Genome sequencing of the Australian wild diploid species Gossypium australe highlights disease resistance and delayed gland morphogenesis.</title>
        <authorList>
            <person name="Cai Y."/>
            <person name="Cai X."/>
            <person name="Wang Q."/>
            <person name="Wang P."/>
            <person name="Zhang Y."/>
            <person name="Cai C."/>
            <person name="Xu Y."/>
            <person name="Wang K."/>
            <person name="Zhou Z."/>
            <person name="Wang C."/>
            <person name="Geng S."/>
            <person name="Li B."/>
            <person name="Dong Q."/>
            <person name="Hou Y."/>
            <person name="Wang H."/>
            <person name="Ai P."/>
            <person name="Liu Z."/>
            <person name="Yi F."/>
            <person name="Sun M."/>
            <person name="An G."/>
            <person name="Cheng J."/>
            <person name="Zhang Y."/>
            <person name="Shi Q."/>
            <person name="Xie Y."/>
            <person name="Shi X."/>
            <person name="Chang Y."/>
            <person name="Huang F."/>
            <person name="Chen Y."/>
            <person name="Hong S."/>
            <person name="Mi L."/>
            <person name="Sun Q."/>
            <person name="Zhang L."/>
            <person name="Zhou B."/>
            <person name="Peng R."/>
            <person name="Zhang X."/>
            <person name="Liu F."/>
        </authorList>
    </citation>
    <scope>NUCLEOTIDE SEQUENCE [LARGE SCALE GENOMIC DNA]</scope>
    <source>
        <strain evidence="6">cv. PA1801</strain>
    </source>
</reference>
<gene>
    <name evidence="5" type="ORF">EPI10_012152</name>
</gene>
<feature type="repeat" description="PPR" evidence="3">
    <location>
        <begin position="274"/>
        <end position="308"/>
    </location>
</feature>
<feature type="repeat" description="PPR" evidence="3">
    <location>
        <begin position="239"/>
        <end position="273"/>
    </location>
</feature>
<dbReference type="PANTHER" id="PTHR47939:SF13">
    <property type="entry name" value="OS03G0201400 PROTEIN"/>
    <property type="match status" value="1"/>
</dbReference>
<comment type="caution">
    <text evidence="5">The sequence shown here is derived from an EMBL/GenBank/DDBJ whole genome shotgun (WGS) entry which is preliminary data.</text>
</comment>
<feature type="repeat" description="PPR" evidence="3">
    <location>
        <begin position="376"/>
        <end position="410"/>
    </location>
</feature>
<dbReference type="Pfam" id="PF01535">
    <property type="entry name" value="PPR"/>
    <property type="match status" value="4"/>
</dbReference>
<feature type="repeat" description="PPR" evidence="3">
    <location>
        <begin position="341"/>
        <end position="375"/>
    </location>
</feature>